<gene>
    <name evidence="1" type="ORF">HPBE_LOCUS15586</name>
</gene>
<evidence type="ECO:0000313" key="1">
    <source>
        <dbReference type="EMBL" id="VDP03247.1"/>
    </source>
</evidence>
<name>A0A183G2P1_HELPZ</name>
<dbReference type="OrthoDB" id="6627079at2759"/>
<proteinExistence type="predicted"/>
<reference evidence="1 2" key="1">
    <citation type="submission" date="2018-11" db="EMBL/GenBank/DDBJ databases">
        <authorList>
            <consortium name="Pathogen Informatics"/>
        </authorList>
    </citation>
    <scope>NUCLEOTIDE SEQUENCE [LARGE SCALE GENOMIC DNA]</scope>
</reference>
<evidence type="ECO:0000313" key="3">
    <source>
        <dbReference type="WBParaSite" id="HPBE_0001558701-mRNA-1"/>
    </source>
</evidence>
<dbReference type="EMBL" id="UZAH01028931">
    <property type="protein sequence ID" value="VDP03247.1"/>
    <property type="molecule type" value="Genomic_DNA"/>
</dbReference>
<keyword evidence="2" id="KW-1185">Reference proteome</keyword>
<evidence type="ECO:0000313" key="2">
    <source>
        <dbReference type="Proteomes" id="UP000050761"/>
    </source>
</evidence>
<accession>A0A3P7ZN75</accession>
<sequence>MCRDVWPRLRHPLLLASQAQSLCEMQFCESSQQNCYHYPLEKWSRAARRFKENLPRAVGAIDGKYFRCVCPRRSGSSYFIFKGFFSILLLAVVDSDCRVTLMDCGGKGRMSDSGKFCTVEL</sequence>
<dbReference type="WBParaSite" id="HPBE_0001558701-mRNA-1">
    <property type="protein sequence ID" value="HPBE_0001558701-mRNA-1"/>
    <property type="gene ID" value="HPBE_0001558701"/>
</dbReference>
<dbReference type="Proteomes" id="UP000050761">
    <property type="component" value="Unassembled WGS sequence"/>
</dbReference>
<dbReference type="AlphaFoldDB" id="A0A183G2P1"/>
<accession>A0A183G2P1</accession>
<organism evidence="2 3">
    <name type="scientific">Heligmosomoides polygyrus</name>
    <name type="common">Parasitic roundworm</name>
    <dbReference type="NCBI Taxonomy" id="6339"/>
    <lineage>
        <taxon>Eukaryota</taxon>
        <taxon>Metazoa</taxon>
        <taxon>Ecdysozoa</taxon>
        <taxon>Nematoda</taxon>
        <taxon>Chromadorea</taxon>
        <taxon>Rhabditida</taxon>
        <taxon>Rhabditina</taxon>
        <taxon>Rhabditomorpha</taxon>
        <taxon>Strongyloidea</taxon>
        <taxon>Heligmosomidae</taxon>
        <taxon>Heligmosomoides</taxon>
    </lineage>
</organism>
<protein>
    <submittedName>
        <fullName evidence="3">DDE Tnp4 domain-containing protein</fullName>
    </submittedName>
</protein>
<reference evidence="3" key="2">
    <citation type="submission" date="2019-09" db="UniProtKB">
        <authorList>
            <consortium name="WormBaseParasite"/>
        </authorList>
    </citation>
    <scope>IDENTIFICATION</scope>
</reference>